<reference evidence="3 4" key="1">
    <citation type="submission" date="2017-08" db="EMBL/GenBank/DDBJ databases">
        <title>Infants hospitalized years apart are colonized by the same room-sourced microbial strains.</title>
        <authorList>
            <person name="Brooks B."/>
            <person name="Olm M.R."/>
            <person name="Firek B.A."/>
            <person name="Baker R."/>
            <person name="Thomas B.C."/>
            <person name="Morowitz M.J."/>
            <person name="Banfield J.F."/>
        </authorList>
    </citation>
    <scope>NUCLEOTIDE SEQUENCE [LARGE SCALE GENOMIC DNA]</scope>
    <source>
        <strain evidence="3">S2_003_000_R2_14</strain>
    </source>
</reference>
<dbReference type="AlphaFoldDB" id="A0A2W5TS29"/>
<gene>
    <name evidence="3" type="ORF">DI536_00520</name>
</gene>
<dbReference type="Proteomes" id="UP000249061">
    <property type="component" value="Unassembled WGS sequence"/>
</dbReference>
<accession>A0A2W5TS29</accession>
<keyword evidence="2" id="KW-0732">Signal</keyword>
<comment type="caution">
    <text evidence="3">The sequence shown here is derived from an EMBL/GenBank/DDBJ whole genome shotgun (WGS) entry which is preliminary data.</text>
</comment>
<feature type="region of interest" description="Disordered" evidence="1">
    <location>
        <begin position="22"/>
        <end position="63"/>
    </location>
</feature>
<evidence type="ECO:0000313" key="4">
    <source>
        <dbReference type="Proteomes" id="UP000249061"/>
    </source>
</evidence>
<sequence length="218" mass="23360">MMRVVITAALALCVAACSKGPGATQDTPGALNPVELPSEHPNINPLPDPEANGGHAGRAPRRLSVPQLKESIITTTGRQWSQIDNLAGSLGQADFAITVSDSTEANLVFAKFLEDGAREVCMATAKADLTLNKDKRVLSPELNDGVTDFTTIDDATIGKNLQTLSTRFWGSPFEADELAAWTLTFKKVAARAASVRKPEQAWGSICIAMMTDPRFITY</sequence>
<evidence type="ECO:0008006" key="5">
    <source>
        <dbReference type="Google" id="ProtNLM"/>
    </source>
</evidence>
<protein>
    <recommendedName>
        <fullName evidence="5">Lipoprotein</fullName>
    </recommendedName>
</protein>
<name>A0A2W5TS29_9BACT</name>
<proteinExistence type="predicted"/>
<evidence type="ECO:0000256" key="1">
    <source>
        <dbReference type="SAM" id="MobiDB-lite"/>
    </source>
</evidence>
<organism evidence="3 4">
    <name type="scientific">Archangium gephyra</name>
    <dbReference type="NCBI Taxonomy" id="48"/>
    <lineage>
        <taxon>Bacteria</taxon>
        <taxon>Pseudomonadati</taxon>
        <taxon>Myxococcota</taxon>
        <taxon>Myxococcia</taxon>
        <taxon>Myxococcales</taxon>
        <taxon>Cystobacterineae</taxon>
        <taxon>Archangiaceae</taxon>
        <taxon>Archangium</taxon>
    </lineage>
</organism>
<dbReference type="EMBL" id="QFQP01000001">
    <property type="protein sequence ID" value="PZR18400.1"/>
    <property type="molecule type" value="Genomic_DNA"/>
</dbReference>
<evidence type="ECO:0000313" key="3">
    <source>
        <dbReference type="EMBL" id="PZR18400.1"/>
    </source>
</evidence>
<feature type="signal peptide" evidence="2">
    <location>
        <begin position="1"/>
        <end position="23"/>
    </location>
</feature>
<evidence type="ECO:0000256" key="2">
    <source>
        <dbReference type="SAM" id="SignalP"/>
    </source>
</evidence>
<feature type="chain" id="PRO_5016045371" description="Lipoprotein" evidence="2">
    <location>
        <begin position="24"/>
        <end position="218"/>
    </location>
</feature>